<comment type="similarity">
    <text evidence="1">Belongs to the CpsD/CapB family.</text>
</comment>
<keyword evidence="6" id="KW-0067">ATP-binding</keyword>
<dbReference type="Gene3D" id="3.40.50.300">
    <property type="entry name" value="P-loop containing nucleotide triphosphate hydrolases"/>
    <property type="match status" value="1"/>
</dbReference>
<dbReference type="Proteomes" id="UP000261257">
    <property type="component" value="Unassembled WGS sequence"/>
</dbReference>
<dbReference type="InterPro" id="IPR027417">
    <property type="entry name" value="P-loop_NTPase"/>
</dbReference>
<dbReference type="Pfam" id="PF13614">
    <property type="entry name" value="AAA_31"/>
    <property type="match status" value="1"/>
</dbReference>
<evidence type="ECO:0000313" key="14">
    <source>
        <dbReference type="Proteomes" id="UP000261023"/>
    </source>
</evidence>
<dbReference type="InterPro" id="IPR025669">
    <property type="entry name" value="AAA_dom"/>
</dbReference>
<dbReference type="GO" id="GO:0005524">
    <property type="term" value="F:ATP binding"/>
    <property type="evidence" value="ECO:0007669"/>
    <property type="project" value="UniProtKB-KW"/>
</dbReference>
<dbReference type="InterPro" id="IPR005702">
    <property type="entry name" value="Wzc-like_C"/>
</dbReference>
<dbReference type="AlphaFoldDB" id="A0A174NEJ4"/>
<comment type="catalytic activity">
    <reaction evidence="8">
        <text>L-tyrosyl-[protein] + ATP = O-phospho-L-tyrosyl-[protein] + ADP + H(+)</text>
        <dbReference type="Rhea" id="RHEA:10596"/>
        <dbReference type="Rhea" id="RHEA-COMP:10136"/>
        <dbReference type="Rhea" id="RHEA-COMP:20101"/>
        <dbReference type="ChEBI" id="CHEBI:15378"/>
        <dbReference type="ChEBI" id="CHEBI:30616"/>
        <dbReference type="ChEBI" id="CHEBI:46858"/>
        <dbReference type="ChEBI" id="CHEBI:61978"/>
        <dbReference type="ChEBI" id="CHEBI:456216"/>
        <dbReference type="EC" id="2.7.10.2"/>
    </reaction>
</comment>
<dbReference type="RefSeq" id="WP_002605603.1">
    <property type="nucleotide sequence ID" value="NZ_CABIXC010000034.1"/>
</dbReference>
<dbReference type="Proteomes" id="UP000261023">
    <property type="component" value="Unassembled WGS sequence"/>
</dbReference>
<keyword evidence="3 10" id="KW-0808">Transferase</keyword>
<dbReference type="Proteomes" id="UP000095651">
    <property type="component" value="Unassembled WGS sequence"/>
</dbReference>
<reference evidence="10 13" key="1">
    <citation type="submission" date="2015-09" db="EMBL/GenBank/DDBJ databases">
        <authorList>
            <consortium name="Pathogen Informatics"/>
        </authorList>
    </citation>
    <scope>NUCLEOTIDE SEQUENCE [LARGE SCALE GENOMIC DNA]</scope>
    <source>
        <strain evidence="10 13">2789STDY5608850</strain>
    </source>
</reference>
<evidence type="ECO:0000313" key="11">
    <source>
        <dbReference type="EMBL" id="RGD70076.1"/>
    </source>
</evidence>
<dbReference type="EC" id="2.7.10.2" evidence="2"/>
<reference evidence="14 15" key="2">
    <citation type="submission" date="2018-08" db="EMBL/GenBank/DDBJ databases">
        <title>A genome reference for cultivated species of the human gut microbiota.</title>
        <authorList>
            <person name="Zou Y."/>
            <person name="Xue W."/>
            <person name="Luo G."/>
        </authorList>
    </citation>
    <scope>NUCLEOTIDE SEQUENCE [LARGE SCALE GENOMIC DNA]</scope>
    <source>
        <strain evidence="11 14">AF19-13AC</strain>
        <strain evidence="12 15">TF05-11AC</strain>
    </source>
</reference>
<evidence type="ECO:0000256" key="8">
    <source>
        <dbReference type="ARBA" id="ARBA00051245"/>
    </source>
</evidence>
<dbReference type="SUPFAM" id="SSF52540">
    <property type="entry name" value="P-loop containing nucleoside triphosphate hydrolases"/>
    <property type="match status" value="1"/>
</dbReference>
<evidence type="ECO:0000256" key="2">
    <source>
        <dbReference type="ARBA" id="ARBA00011903"/>
    </source>
</evidence>
<dbReference type="InterPro" id="IPR050445">
    <property type="entry name" value="Bact_polysacc_biosynth/exp"/>
</dbReference>
<accession>A0A174NEJ4</accession>
<dbReference type="OrthoDB" id="9794577at2"/>
<dbReference type="EMBL" id="QSSQ01000011">
    <property type="protein sequence ID" value="RGM03988.1"/>
    <property type="molecule type" value="Genomic_DNA"/>
</dbReference>
<dbReference type="PANTHER" id="PTHR32309:SF13">
    <property type="entry name" value="FERRIC ENTEROBACTIN TRANSPORT PROTEIN FEPE"/>
    <property type="match status" value="1"/>
</dbReference>
<gene>
    <name evidence="10" type="primary">cpsD_2</name>
    <name evidence="11" type="ORF">DWX31_13125</name>
    <name evidence="12" type="ORF">DXC39_13295</name>
    <name evidence="10" type="ORF">ERS852407_06007</name>
</gene>
<dbReference type="PANTHER" id="PTHR32309">
    <property type="entry name" value="TYROSINE-PROTEIN KINASE"/>
    <property type="match status" value="1"/>
</dbReference>
<evidence type="ECO:0000313" key="15">
    <source>
        <dbReference type="Proteomes" id="UP000261257"/>
    </source>
</evidence>
<evidence type="ECO:0000259" key="9">
    <source>
        <dbReference type="Pfam" id="PF13614"/>
    </source>
</evidence>
<keyword evidence="4" id="KW-0547">Nucleotide-binding</keyword>
<dbReference type="EMBL" id="CYZE01000034">
    <property type="protein sequence ID" value="CUP46146.1"/>
    <property type="molecule type" value="Genomic_DNA"/>
</dbReference>
<evidence type="ECO:0000256" key="3">
    <source>
        <dbReference type="ARBA" id="ARBA00022679"/>
    </source>
</evidence>
<evidence type="ECO:0000313" key="13">
    <source>
        <dbReference type="Proteomes" id="UP000095651"/>
    </source>
</evidence>
<evidence type="ECO:0000313" key="10">
    <source>
        <dbReference type="EMBL" id="CUP46146.1"/>
    </source>
</evidence>
<evidence type="ECO:0000313" key="12">
    <source>
        <dbReference type="EMBL" id="RGM03988.1"/>
    </source>
</evidence>
<keyword evidence="7" id="KW-0829">Tyrosine-protein kinase</keyword>
<dbReference type="GO" id="GO:0005886">
    <property type="term" value="C:plasma membrane"/>
    <property type="evidence" value="ECO:0007669"/>
    <property type="project" value="TreeGrafter"/>
</dbReference>
<feature type="domain" description="AAA" evidence="9">
    <location>
        <begin position="35"/>
        <end position="191"/>
    </location>
</feature>
<sequence length="236" mass="26397">MQKVLLRKHDKLDFRANEAFKTLRTNILFSGHDTRVITLTSSTPNEGKSSLSFQLAVSFAEADNRVLFIDADIRKSVLVGRYKAEGNKFGLTHYLSGQKTIDDVICNTDINNMDMIFAGPVSPNPTELLSGDLFADLIGMAREEYDYVIIDAPPLGSVIDAALIARHVDGTIIVVESGAISYKMVQHVKEQLEKGECRILGVVLNKVDLDRDSYYGNYYGKYYGKYYGNYGEETKK</sequence>
<evidence type="ECO:0000256" key="5">
    <source>
        <dbReference type="ARBA" id="ARBA00022777"/>
    </source>
</evidence>
<protein>
    <recommendedName>
        <fullName evidence="2">non-specific protein-tyrosine kinase</fullName>
        <ecNumber evidence="2">2.7.10.2</ecNumber>
    </recommendedName>
</protein>
<evidence type="ECO:0000256" key="6">
    <source>
        <dbReference type="ARBA" id="ARBA00022840"/>
    </source>
</evidence>
<dbReference type="NCBIfam" id="TIGR01007">
    <property type="entry name" value="eps_fam"/>
    <property type="match status" value="1"/>
</dbReference>
<proteinExistence type="inferred from homology"/>
<organism evidence="10 13">
    <name type="scientific">Hungatella hathewayi</name>
    <dbReference type="NCBI Taxonomy" id="154046"/>
    <lineage>
        <taxon>Bacteria</taxon>
        <taxon>Bacillati</taxon>
        <taxon>Bacillota</taxon>
        <taxon>Clostridia</taxon>
        <taxon>Lachnospirales</taxon>
        <taxon>Lachnospiraceae</taxon>
        <taxon>Hungatella</taxon>
    </lineage>
</organism>
<evidence type="ECO:0000256" key="7">
    <source>
        <dbReference type="ARBA" id="ARBA00023137"/>
    </source>
</evidence>
<dbReference type="GO" id="GO:0004715">
    <property type="term" value="F:non-membrane spanning protein tyrosine kinase activity"/>
    <property type="evidence" value="ECO:0007669"/>
    <property type="project" value="UniProtKB-EC"/>
</dbReference>
<dbReference type="CDD" id="cd05387">
    <property type="entry name" value="BY-kinase"/>
    <property type="match status" value="1"/>
</dbReference>
<dbReference type="EMBL" id="QTJW01000008">
    <property type="protein sequence ID" value="RGD70076.1"/>
    <property type="molecule type" value="Genomic_DNA"/>
</dbReference>
<keyword evidence="5 11" id="KW-0418">Kinase</keyword>
<name>A0A174NEJ4_9FIRM</name>
<evidence type="ECO:0000256" key="4">
    <source>
        <dbReference type="ARBA" id="ARBA00022741"/>
    </source>
</evidence>
<evidence type="ECO:0000256" key="1">
    <source>
        <dbReference type="ARBA" id="ARBA00007316"/>
    </source>
</evidence>